<dbReference type="OrthoDB" id="543916at2759"/>
<keyword evidence="2" id="KW-1185">Reference proteome</keyword>
<dbReference type="eggNOG" id="ENOG502QVNW">
    <property type="taxonomic scope" value="Eukaryota"/>
</dbReference>
<dbReference type="OMA" id="MAERVIN"/>
<sequence>MVEVKKKKLVLILFAVAQILILVTIFRSSDSVYNSVTSAVGYYRTSPVVNNTGEYIGKKIAYVSRHPGTTQDFKYIEENLQLENVDYFLHYGISMAERVINETQARYICSNYDTVVISDCLTDGWEFFRHDDLNCKNIVFVISNRYDVCAGGDREGFQQNFTHALNRDDGYEATIVANNAFEIPYLKYKNIELKRDYPIIRPFGNTDIESQDIAIEEPDIPCLIIDRFVSNQNILKNNIKNELNYDCKILKSKYGGPKTLSKYNSIVVHLPYQVSIMKMWENIAYGVLMAVPTPEFYDKICSENACAEPEHLSDVKKVATDGNWSKYVDFYLPEFEKCFTQFGSWKELGMILKTESYKNNINHCRNLMEDKRHASLKQWKELLKNLK</sequence>
<organism evidence="1 2">
    <name type="scientific">Tetrapisispora phaffii (strain ATCC 24235 / CBS 4417 / NBRC 1672 / NRRL Y-8282 / UCD 70-5)</name>
    <name type="common">Yeast</name>
    <name type="synonym">Fabospora phaffii</name>
    <dbReference type="NCBI Taxonomy" id="1071381"/>
    <lineage>
        <taxon>Eukaryota</taxon>
        <taxon>Fungi</taxon>
        <taxon>Dikarya</taxon>
        <taxon>Ascomycota</taxon>
        <taxon>Saccharomycotina</taxon>
        <taxon>Saccharomycetes</taxon>
        <taxon>Saccharomycetales</taxon>
        <taxon>Saccharomycetaceae</taxon>
        <taxon>Tetrapisispora</taxon>
    </lineage>
</organism>
<evidence type="ECO:0000313" key="1">
    <source>
        <dbReference type="EMBL" id="CCE64220.1"/>
    </source>
</evidence>
<accession>G8BWR6</accession>
<protein>
    <submittedName>
        <fullName evidence="1">Uncharacterized protein</fullName>
    </submittedName>
</protein>
<dbReference type="RefSeq" id="XP_003686654.1">
    <property type="nucleotide sequence ID" value="XM_003686606.1"/>
</dbReference>
<dbReference type="HOGENOM" id="CLU_061026_0_0_1"/>
<evidence type="ECO:0000313" key="2">
    <source>
        <dbReference type="Proteomes" id="UP000005666"/>
    </source>
</evidence>
<dbReference type="KEGG" id="tpf:TPHA_0G00095"/>
<proteinExistence type="predicted"/>
<dbReference type="Proteomes" id="UP000005666">
    <property type="component" value="Chromosome 8"/>
</dbReference>
<dbReference type="GeneID" id="11534203"/>
<reference evidence="1 2" key="1">
    <citation type="journal article" date="2011" name="Proc. Natl. Acad. Sci. U.S.A.">
        <title>Evolutionary erosion of yeast sex chromosomes by mating-type switching accidents.</title>
        <authorList>
            <person name="Gordon J.L."/>
            <person name="Armisen D."/>
            <person name="Proux-Wera E."/>
            <person name="Oheigeartaigh S.S."/>
            <person name="Byrne K.P."/>
            <person name="Wolfe K.H."/>
        </authorList>
    </citation>
    <scope>NUCLEOTIDE SEQUENCE [LARGE SCALE GENOMIC DNA]</scope>
    <source>
        <strain evidence="2">ATCC 24235 / CBS 4417 / NBRC 1672 / NRRL Y-8282 / UCD 70-5</strain>
    </source>
</reference>
<gene>
    <name evidence="1" type="primary">TPHA0G00095</name>
    <name evidence="1" type="ORF">TPHA_0G00095</name>
</gene>
<name>G8BWR6_TETPH</name>
<dbReference type="EMBL" id="HE612863">
    <property type="protein sequence ID" value="CCE64220.1"/>
    <property type="molecule type" value="Genomic_DNA"/>
</dbReference>
<dbReference type="AlphaFoldDB" id="G8BWR6"/>